<comment type="subcellular location">
    <subcellularLocation>
        <location evidence="1">Membrane</location>
        <topology evidence="1">Multi-pass membrane protein</topology>
    </subcellularLocation>
</comment>
<organism evidence="2 3">
    <name type="scientific">Jatropha curcas</name>
    <name type="common">Barbados nut</name>
    <dbReference type="NCBI Taxonomy" id="180498"/>
    <lineage>
        <taxon>Eukaryota</taxon>
        <taxon>Viridiplantae</taxon>
        <taxon>Streptophyta</taxon>
        <taxon>Embryophyta</taxon>
        <taxon>Tracheophyta</taxon>
        <taxon>Spermatophyta</taxon>
        <taxon>Magnoliopsida</taxon>
        <taxon>eudicotyledons</taxon>
        <taxon>Gunneridae</taxon>
        <taxon>Pentapetalae</taxon>
        <taxon>rosids</taxon>
        <taxon>fabids</taxon>
        <taxon>Malpighiales</taxon>
        <taxon>Euphorbiaceae</taxon>
        <taxon>Crotonoideae</taxon>
        <taxon>Jatropheae</taxon>
        <taxon>Jatropha</taxon>
    </lineage>
</organism>
<keyword evidence="3" id="KW-1185">Reference proteome</keyword>
<dbReference type="GO" id="GO:0016020">
    <property type="term" value="C:membrane"/>
    <property type="evidence" value="ECO:0007669"/>
    <property type="project" value="UniProtKB-SubCell"/>
</dbReference>
<reference evidence="2 3" key="1">
    <citation type="journal article" date="2014" name="PLoS ONE">
        <title>Global Analysis of Gene Expression Profiles in Physic Nut (Jatropha curcas L.) Seedlings Exposed to Salt Stress.</title>
        <authorList>
            <person name="Zhang L."/>
            <person name="Zhang C."/>
            <person name="Wu P."/>
            <person name="Chen Y."/>
            <person name="Li M."/>
            <person name="Jiang H."/>
            <person name="Wu G."/>
        </authorList>
    </citation>
    <scope>NUCLEOTIDE SEQUENCE [LARGE SCALE GENOMIC DNA]</scope>
    <source>
        <strain evidence="3">cv. GZQX0401</strain>
        <tissue evidence="2">Young leaves</tissue>
    </source>
</reference>
<gene>
    <name evidence="2" type="ORF">JCGZ_10067</name>
</gene>
<dbReference type="PANTHER" id="PTHR12300:SF176">
    <property type="entry name" value="HVA22-LIKE PROTEIN"/>
    <property type="match status" value="1"/>
</dbReference>
<evidence type="ECO:0000313" key="2">
    <source>
        <dbReference type="EMBL" id="KDP46227.1"/>
    </source>
</evidence>
<name>A0A067LCY5_JATCU</name>
<dbReference type="OrthoDB" id="10009287at2759"/>
<dbReference type="EMBL" id="KK914219">
    <property type="protein sequence ID" value="KDP46227.1"/>
    <property type="molecule type" value="Genomic_DNA"/>
</dbReference>
<comment type="similarity">
    <text evidence="1">Belongs to the DP1 family.</text>
</comment>
<evidence type="ECO:0000256" key="1">
    <source>
        <dbReference type="RuleBase" id="RU362006"/>
    </source>
</evidence>
<dbReference type="AlphaFoldDB" id="A0A067LCY5"/>
<dbReference type="Pfam" id="PF03134">
    <property type="entry name" value="TB2_DP1_HVA22"/>
    <property type="match status" value="1"/>
</dbReference>
<protein>
    <recommendedName>
        <fullName evidence="1">HVA22-like protein</fullName>
    </recommendedName>
</protein>
<accession>A0A067LCY5</accession>
<sequence>MAFPSEVGLQLLLSPINSNIVVRAACCSVGTVLPVYSTFKAIENKDQLEQQKWLVYWAAYGTFSIAEVFADKILSWFPLYYHAKFAFLVWLQLPSVNGARQLYMSHLRPFLLRHQARFDQILEFVLREMEQFVSAHQEKLTFAKGLFLKIRASVHHVVQDLIHPGERRAKGAITGPARRICESQSDNEE</sequence>
<dbReference type="InterPro" id="IPR004345">
    <property type="entry name" value="TB2_DP1_HVA22"/>
</dbReference>
<dbReference type="PANTHER" id="PTHR12300">
    <property type="entry name" value="HVA22-LIKE PROTEINS"/>
    <property type="match status" value="1"/>
</dbReference>
<evidence type="ECO:0000313" key="3">
    <source>
        <dbReference type="Proteomes" id="UP000027138"/>
    </source>
</evidence>
<proteinExistence type="inferred from homology"/>
<dbReference type="Proteomes" id="UP000027138">
    <property type="component" value="Unassembled WGS sequence"/>
</dbReference>